<evidence type="ECO:0000259" key="5">
    <source>
        <dbReference type="Pfam" id="PF02867"/>
    </source>
</evidence>
<dbReference type="AlphaFoldDB" id="T1B8M0"/>
<protein>
    <submittedName>
        <fullName evidence="6">Ribonucleotide-diphosphate reductase subunit alpha</fullName>
    </submittedName>
</protein>
<dbReference type="GO" id="GO:0004748">
    <property type="term" value="F:ribonucleoside-diphosphate reductase activity, thioredoxin disulfide as acceptor"/>
    <property type="evidence" value="ECO:0007669"/>
    <property type="project" value="TreeGrafter"/>
</dbReference>
<sequence length="108" mass="12386">MGILRYDHPDIMEFITSKDSENSVLRNFNISVGLDDTFFEKLDKEGYIELKNPHNEKIIRRIKASALWDTLVNQAWKTGDPGMIFLDEINKKNTVKNLGDIEAIGMEA</sequence>
<reference evidence="6" key="1">
    <citation type="submission" date="2013-08" db="EMBL/GenBank/DDBJ databases">
        <authorList>
            <person name="Mendez C."/>
            <person name="Richter M."/>
            <person name="Ferrer M."/>
            <person name="Sanchez J."/>
        </authorList>
    </citation>
    <scope>NUCLEOTIDE SEQUENCE</scope>
</reference>
<keyword evidence="3" id="KW-0560">Oxidoreductase</keyword>
<evidence type="ECO:0000256" key="3">
    <source>
        <dbReference type="ARBA" id="ARBA00023002"/>
    </source>
</evidence>
<dbReference type="Pfam" id="PF02867">
    <property type="entry name" value="Ribonuc_red_lgC"/>
    <property type="match status" value="1"/>
</dbReference>
<feature type="domain" description="Ribonucleotide reductase large subunit C-terminal" evidence="5">
    <location>
        <begin position="1"/>
        <end position="102"/>
    </location>
</feature>
<reference evidence="6" key="2">
    <citation type="journal article" date="2014" name="ISME J.">
        <title>Microbial stratification in low pH oxic and suboxic macroscopic growths along an acid mine drainage.</title>
        <authorList>
            <person name="Mendez-Garcia C."/>
            <person name="Mesa V."/>
            <person name="Sprenger R.R."/>
            <person name="Richter M."/>
            <person name="Diez M.S."/>
            <person name="Solano J."/>
            <person name="Bargiela R."/>
            <person name="Golyshina O.V."/>
            <person name="Manteca A."/>
            <person name="Ramos J.L."/>
            <person name="Gallego J.R."/>
            <person name="Llorente I."/>
            <person name="Martins Dos Santos V.A."/>
            <person name="Jensen O.N."/>
            <person name="Pelaez A.I."/>
            <person name="Sanchez J."/>
            <person name="Ferrer M."/>
        </authorList>
    </citation>
    <scope>NUCLEOTIDE SEQUENCE</scope>
</reference>
<dbReference type="Gene3D" id="3.20.70.20">
    <property type="match status" value="1"/>
</dbReference>
<dbReference type="InterPro" id="IPR000788">
    <property type="entry name" value="RNR_lg_C"/>
</dbReference>
<dbReference type="EMBL" id="AUZX01005040">
    <property type="protein sequence ID" value="EQD69286.1"/>
    <property type="molecule type" value="Genomic_DNA"/>
</dbReference>
<evidence type="ECO:0000313" key="6">
    <source>
        <dbReference type="EMBL" id="EQD69286.1"/>
    </source>
</evidence>
<dbReference type="InterPro" id="IPR050862">
    <property type="entry name" value="RdRp_reductase_class-2"/>
</dbReference>
<evidence type="ECO:0000256" key="2">
    <source>
        <dbReference type="ARBA" id="ARBA00022628"/>
    </source>
</evidence>
<name>T1B8M0_9ZZZZ</name>
<keyword evidence="2" id="KW-0846">Cobalamin</keyword>
<dbReference type="SUPFAM" id="SSF51998">
    <property type="entry name" value="PFL-like glycyl radical enzymes"/>
    <property type="match status" value="1"/>
</dbReference>
<comment type="caution">
    <text evidence="6">The sequence shown here is derived from an EMBL/GenBank/DDBJ whole genome shotgun (WGS) entry which is preliminary data.</text>
</comment>
<dbReference type="GO" id="GO:0031419">
    <property type="term" value="F:cobalamin binding"/>
    <property type="evidence" value="ECO:0007669"/>
    <property type="project" value="UniProtKB-KW"/>
</dbReference>
<evidence type="ECO:0000256" key="1">
    <source>
        <dbReference type="ARBA" id="ARBA00001922"/>
    </source>
</evidence>
<keyword evidence="4" id="KW-0170">Cobalt</keyword>
<gene>
    <name evidence="6" type="ORF">B1A_06968</name>
</gene>
<comment type="cofactor">
    <cofactor evidence="1">
        <name>adenosylcob(III)alamin</name>
        <dbReference type="ChEBI" id="CHEBI:18408"/>
    </cofactor>
</comment>
<evidence type="ECO:0000256" key="4">
    <source>
        <dbReference type="ARBA" id="ARBA00023285"/>
    </source>
</evidence>
<proteinExistence type="predicted"/>
<organism evidence="6">
    <name type="scientific">mine drainage metagenome</name>
    <dbReference type="NCBI Taxonomy" id="410659"/>
    <lineage>
        <taxon>unclassified sequences</taxon>
        <taxon>metagenomes</taxon>
        <taxon>ecological metagenomes</taxon>
    </lineage>
</organism>
<dbReference type="PANTHER" id="PTHR43371:SF1">
    <property type="entry name" value="RIBONUCLEOSIDE-DIPHOSPHATE REDUCTASE"/>
    <property type="match status" value="1"/>
</dbReference>
<accession>T1B8M0</accession>
<dbReference type="PANTHER" id="PTHR43371">
    <property type="entry name" value="VITAMIN B12-DEPENDENT RIBONUCLEOTIDE REDUCTASE"/>
    <property type="match status" value="1"/>
</dbReference>